<proteinExistence type="predicted"/>
<accession>A0A7J3VUN5</accession>
<evidence type="ECO:0000313" key="1">
    <source>
        <dbReference type="EMBL" id="HHM44659.1"/>
    </source>
</evidence>
<dbReference type="AlphaFoldDB" id="A0A7J3VUN5"/>
<protein>
    <submittedName>
        <fullName evidence="1">Uncharacterized protein</fullName>
    </submittedName>
</protein>
<organism evidence="1">
    <name type="scientific">Caldiarchaeum subterraneum</name>
    <dbReference type="NCBI Taxonomy" id="311458"/>
    <lineage>
        <taxon>Archaea</taxon>
        <taxon>Nitrososphaerota</taxon>
        <taxon>Candidatus Caldarchaeales</taxon>
        <taxon>Candidatus Caldarchaeaceae</taxon>
        <taxon>Candidatus Caldarchaeum</taxon>
    </lineage>
</organism>
<gene>
    <name evidence="1" type="ORF">ENM31_05130</name>
</gene>
<name>A0A7J3VUN5_CALS0</name>
<sequence length="124" mass="12690">MGRKNLLIVVLLLTSVSMAVYSLAVSTGSVSQAGGSGIVDVQKVDVRVLGVSVAANTIDSATVTVSSSVSGTYLVEVFVTVGGCSSYGSTSAFLSTAPTQLAIQLNPSCPYDYPAQVRVRVTQP</sequence>
<dbReference type="EMBL" id="DRXH01000177">
    <property type="protein sequence ID" value="HHM44659.1"/>
    <property type="molecule type" value="Genomic_DNA"/>
</dbReference>
<comment type="caution">
    <text evidence="1">The sequence shown here is derived from an EMBL/GenBank/DDBJ whole genome shotgun (WGS) entry which is preliminary data.</text>
</comment>
<reference evidence="1" key="1">
    <citation type="journal article" date="2020" name="mSystems">
        <title>Genome- and Community-Level Interaction Insights into Carbon Utilization and Element Cycling Functions of Hydrothermarchaeota in Hydrothermal Sediment.</title>
        <authorList>
            <person name="Zhou Z."/>
            <person name="Liu Y."/>
            <person name="Xu W."/>
            <person name="Pan J."/>
            <person name="Luo Z.H."/>
            <person name="Li M."/>
        </authorList>
    </citation>
    <scope>NUCLEOTIDE SEQUENCE [LARGE SCALE GENOMIC DNA]</scope>
    <source>
        <strain evidence="1">SpSt-1074</strain>
    </source>
</reference>